<keyword evidence="1" id="KW-0479">Metal-binding</keyword>
<dbReference type="SUPFAM" id="SSF57667">
    <property type="entry name" value="beta-beta-alpha zinc fingers"/>
    <property type="match status" value="1"/>
</dbReference>
<dbReference type="GO" id="GO:0008270">
    <property type="term" value="F:zinc ion binding"/>
    <property type="evidence" value="ECO:0007669"/>
    <property type="project" value="UniProtKB-KW"/>
</dbReference>
<dbReference type="OrthoDB" id="2687452at2759"/>
<keyword evidence="1" id="KW-0862">Zinc</keyword>
<evidence type="ECO:0000259" key="3">
    <source>
        <dbReference type="PROSITE" id="PS50157"/>
    </source>
</evidence>
<gene>
    <name evidence="4" type="primary">NCL1_36497</name>
    <name evidence="4" type="ORF">NPIL_487301</name>
</gene>
<dbReference type="EMBL" id="BMAW01096940">
    <property type="protein sequence ID" value="GFS77147.1"/>
    <property type="molecule type" value="Genomic_DNA"/>
</dbReference>
<organism evidence="4 5">
    <name type="scientific">Nephila pilipes</name>
    <name type="common">Giant wood spider</name>
    <name type="synonym">Nephila maculata</name>
    <dbReference type="NCBI Taxonomy" id="299642"/>
    <lineage>
        <taxon>Eukaryota</taxon>
        <taxon>Metazoa</taxon>
        <taxon>Ecdysozoa</taxon>
        <taxon>Arthropoda</taxon>
        <taxon>Chelicerata</taxon>
        <taxon>Arachnida</taxon>
        <taxon>Araneae</taxon>
        <taxon>Araneomorphae</taxon>
        <taxon>Entelegynae</taxon>
        <taxon>Araneoidea</taxon>
        <taxon>Nephilidae</taxon>
        <taxon>Nephila</taxon>
    </lineage>
</organism>
<dbReference type="InterPro" id="IPR013087">
    <property type="entry name" value="Znf_C2H2_type"/>
</dbReference>
<dbReference type="AlphaFoldDB" id="A0A8X6MTH2"/>
<feature type="domain" description="C2H2-type" evidence="3">
    <location>
        <begin position="8"/>
        <end position="36"/>
    </location>
</feature>
<reference evidence="4" key="1">
    <citation type="submission" date="2020-08" db="EMBL/GenBank/DDBJ databases">
        <title>Multicomponent nature underlies the extraordinary mechanical properties of spider dragline silk.</title>
        <authorList>
            <person name="Kono N."/>
            <person name="Nakamura H."/>
            <person name="Mori M."/>
            <person name="Yoshida Y."/>
            <person name="Ohtoshi R."/>
            <person name="Malay A.D."/>
            <person name="Moran D.A.P."/>
            <person name="Tomita M."/>
            <person name="Numata K."/>
            <person name="Arakawa K."/>
        </authorList>
    </citation>
    <scope>NUCLEOTIDE SEQUENCE</scope>
</reference>
<comment type="caution">
    <text evidence="4">The sequence shown here is derived from an EMBL/GenBank/DDBJ whole genome shotgun (WGS) entry which is preliminary data.</text>
</comment>
<dbReference type="InterPro" id="IPR052797">
    <property type="entry name" value="RegFact_GeneExpr_CellDeath"/>
</dbReference>
<keyword evidence="5" id="KW-1185">Reference proteome</keyword>
<sequence>MGKDKEKPVCCHCGKQFTTTSNMYQHIREVHGVEPVNFGRLRCPGCGNNFPNYESIRNHVSREHNVKCELEEHRFATEKDFYEWKRKVEEDKKCLYVRHSAPRVTAAKENVYYYICHRSGLSKSRSTGKRPTKLESNKMNAHCPSTMMVKVSKRVYVVYCPTHYGHDQSSGRDRRNVKGQGSKEEKIKSLDRINEGLKSSLQKILDGIQHGTEKSQQIQLLTKKDVLSIKKDFNLHNSEEVHENDATGIRLWVQSVSQCEENNPVIFYKDQGESDITGFLSEQDFCLIFMTKMQQKMLTDFCNPKICIDFTHGPNSQDYCLTTLLTVDEFDVGCPVAYCICNRINLELINFFYHYVRSKVGVITANVFLSDDAPEFYNAWEVCMLPTQHQFLCPWLVDRCWRKHLSKISSRIKKVSVYKTLIALMQEPNVETFLETEKNFVKLLEDDPDTRKFKKFYSSHYAQCTQQWAYCYTKHVGLNSSVHLESFHKTIKHAYLEGKKIKRIDKTLDALLKLTKNKIFEKLCNSARKVPSASITNIHQKQSQSIALVSTIADDKEWIIKPSLENAASYIVKKTEIPICRTCKCFPLYSNRNVCVHEYECTCYDNLIKLNICEHIQTCLGLQECKNKLSNIGQKVVNNTNISKEQNLSNLDSGTQTVFNQKLMHLKEISNAKFSNATYLQANTLLDKCLLLFNEAKEVNTVVTPASQTQ</sequence>
<dbReference type="PANTHER" id="PTHR33936:SF25">
    <property type="entry name" value="C2H2-TYPE DOMAIN-CONTAINING PROTEIN"/>
    <property type="match status" value="1"/>
</dbReference>
<evidence type="ECO:0000313" key="5">
    <source>
        <dbReference type="Proteomes" id="UP000887013"/>
    </source>
</evidence>
<feature type="region of interest" description="Disordered" evidence="2">
    <location>
        <begin position="166"/>
        <end position="188"/>
    </location>
</feature>
<evidence type="ECO:0000256" key="1">
    <source>
        <dbReference type="PROSITE-ProRule" id="PRU00042"/>
    </source>
</evidence>
<keyword evidence="1" id="KW-0863">Zinc-finger</keyword>
<evidence type="ECO:0000256" key="2">
    <source>
        <dbReference type="SAM" id="MobiDB-lite"/>
    </source>
</evidence>
<dbReference type="Gene3D" id="3.30.160.60">
    <property type="entry name" value="Classic Zinc Finger"/>
    <property type="match status" value="1"/>
</dbReference>
<dbReference type="InterPro" id="IPR036236">
    <property type="entry name" value="Znf_C2H2_sf"/>
</dbReference>
<name>A0A8X6MTH2_NEPPI</name>
<evidence type="ECO:0000313" key="4">
    <source>
        <dbReference type="EMBL" id="GFS77147.1"/>
    </source>
</evidence>
<accession>A0A8X6MTH2</accession>
<dbReference type="SMART" id="SM00355">
    <property type="entry name" value="ZnF_C2H2"/>
    <property type="match status" value="2"/>
</dbReference>
<dbReference type="PANTHER" id="PTHR33936">
    <property type="entry name" value="PROTEIN CBG17840"/>
    <property type="match status" value="1"/>
</dbReference>
<protein>
    <submittedName>
        <fullName evidence="4">C2H2-type domain-containing protein</fullName>
    </submittedName>
</protein>
<dbReference type="PROSITE" id="PS50157">
    <property type="entry name" value="ZINC_FINGER_C2H2_2"/>
    <property type="match status" value="1"/>
</dbReference>
<dbReference type="PROSITE" id="PS00028">
    <property type="entry name" value="ZINC_FINGER_C2H2_1"/>
    <property type="match status" value="2"/>
</dbReference>
<dbReference type="Proteomes" id="UP000887013">
    <property type="component" value="Unassembled WGS sequence"/>
</dbReference>
<proteinExistence type="predicted"/>